<accession>A6GHI5</accession>
<evidence type="ECO:0000313" key="2">
    <source>
        <dbReference type="Proteomes" id="UP000005801"/>
    </source>
</evidence>
<dbReference type="AlphaFoldDB" id="A6GHI5"/>
<sequence>MNERLPQPLTPMPTQEPLDAATALALRYNPPRLGRLAMARRRALFGDAVLVRARPTPSVALEPGQALAVGPGAALTNAPFDARSVQTWVDAALELDADASLLLPLEPRDAEAPARYVEGLLALAEALADRPAPASSLAPYCTVPAGTFRLWAIAVARLLLPAGVRVEARHDLVGIRVAQIALGFGADTLSGPIEADRALPIAGVTRPNEATRAGLFNLVEQAGLRPTESSTTP</sequence>
<dbReference type="Proteomes" id="UP000005801">
    <property type="component" value="Unassembled WGS sequence"/>
</dbReference>
<reference evidence="1 2" key="1">
    <citation type="submission" date="2007-06" db="EMBL/GenBank/DDBJ databases">
        <authorList>
            <person name="Shimkets L."/>
            <person name="Ferriera S."/>
            <person name="Johnson J."/>
            <person name="Kravitz S."/>
            <person name="Beeson K."/>
            <person name="Sutton G."/>
            <person name="Rogers Y.-H."/>
            <person name="Friedman R."/>
            <person name="Frazier M."/>
            <person name="Venter J.C."/>
        </authorList>
    </citation>
    <scope>NUCLEOTIDE SEQUENCE [LARGE SCALE GENOMIC DNA]</scope>
    <source>
        <strain evidence="1 2">SIR-1</strain>
    </source>
</reference>
<organism evidence="1 2">
    <name type="scientific">Plesiocystis pacifica SIR-1</name>
    <dbReference type="NCBI Taxonomy" id="391625"/>
    <lineage>
        <taxon>Bacteria</taxon>
        <taxon>Pseudomonadati</taxon>
        <taxon>Myxococcota</taxon>
        <taxon>Polyangia</taxon>
        <taxon>Nannocystales</taxon>
        <taxon>Nannocystaceae</taxon>
        <taxon>Plesiocystis</taxon>
    </lineage>
</organism>
<evidence type="ECO:0000313" key="1">
    <source>
        <dbReference type="EMBL" id="EDM74658.1"/>
    </source>
</evidence>
<name>A6GHI5_9BACT</name>
<dbReference type="STRING" id="391625.PPSIR1_11751"/>
<comment type="caution">
    <text evidence="1">The sequence shown here is derived from an EMBL/GenBank/DDBJ whole genome shotgun (WGS) entry which is preliminary data.</text>
</comment>
<gene>
    <name evidence="1" type="ORF">PPSIR1_11751</name>
</gene>
<protein>
    <submittedName>
        <fullName evidence="1">Uncharacterized protein</fullName>
    </submittedName>
</protein>
<proteinExistence type="predicted"/>
<keyword evidence="2" id="KW-1185">Reference proteome</keyword>
<dbReference type="EMBL" id="ABCS01000120">
    <property type="protein sequence ID" value="EDM74658.1"/>
    <property type="molecule type" value="Genomic_DNA"/>
</dbReference>